<feature type="region of interest" description="Disordered" evidence="1">
    <location>
        <begin position="1"/>
        <end position="39"/>
    </location>
</feature>
<feature type="compositionally biased region" description="Basic residues" evidence="1">
    <location>
        <begin position="26"/>
        <end position="35"/>
    </location>
</feature>
<dbReference type="Proteomes" id="UP000298003">
    <property type="component" value="Unassembled WGS sequence"/>
</dbReference>
<sequence>MSGEQQPGWRHRRHPGRSCAPSPARTVRRVARRRSSRDPTFAIASRQHRPEPWTAMHLRTATPDDVPSLYALWGRAFDAPLMVPVYETDDGRLDRTHVAVEPDDGRVVGSVYWTPRELGGPDGSALRAGGVANVATAPEARGRGLVRALLARAVEQMEQDGADVALLFTGTPDVYRSSSFETFDVPLLRGAPRPVDEPDPGHDDLDDLDDDGLPTGAAPSDLVGDAPVRTRTDRLPDVPWPAWSVALRWEQLAALHDAFDTVADGPRPLAVRRTAEHWERRIPLWYSGAEVLTARAADGKVVGYLALEPEPDVLKVRELGVDPASVRAHDVVDALARITLHRAHLHGSPAVEVRLPAHALTDRFAAAVLDAPVAATDTTGMLRPVRAAADVVAHLRDAAAAGVGFHWPGDYL</sequence>
<feature type="domain" description="N-acetyltransferase" evidence="2">
    <location>
        <begin position="56"/>
        <end position="212"/>
    </location>
</feature>
<evidence type="ECO:0000256" key="1">
    <source>
        <dbReference type="SAM" id="MobiDB-lite"/>
    </source>
</evidence>
<keyword evidence="3" id="KW-0808">Transferase</keyword>
<protein>
    <submittedName>
        <fullName evidence="3">GNAT family N-acetyltransferase</fullName>
    </submittedName>
</protein>
<accession>A0A4Y8QZJ6</accession>
<gene>
    <name evidence="3" type="ORF">E1O70_14385</name>
</gene>
<dbReference type="InterPro" id="IPR051554">
    <property type="entry name" value="Acetyltransferase_Eis"/>
</dbReference>
<proteinExistence type="predicted"/>
<dbReference type="InterPro" id="IPR016181">
    <property type="entry name" value="Acyl_CoA_acyltransferase"/>
</dbReference>
<feature type="region of interest" description="Disordered" evidence="1">
    <location>
        <begin position="188"/>
        <end position="228"/>
    </location>
</feature>
<dbReference type="PANTHER" id="PTHR37817">
    <property type="entry name" value="N-ACETYLTRANSFERASE EIS"/>
    <property type="match status" value="1"/>
</dbReference>
<dbReference type="PANTHER" id="PTHR37817:SF1">
    <property type="entry name" value="N-ACETYLTRANSFERASE EIS"/>
    <property type="match status" value="1"/>
</dbReference>
<dbReference type="GO" id="GO:0030649">
    <property type="term" value="P:aminoglycoside antibiotic catabolic process"/>
    <property type="evidence" value="ECO:0007669"/>
    <property type="project" value="TreeGrafter"/>
</dbReference>
<dbReference type="CDD" id="cd04301">
    <property type="entry name" value="NAT_SF"/>
    <property type="match status" value="1"/>
</dbReference>
<dbReference type="Pfam" id="PF13527">
    <property type="entry name" value="Acetyltransf_9"/>
    <property type="match status" value="1"/>
</dbReference>
<dbReference type="InterPro" id="IPR000182">
    <property type="entry name" value="GNAT_dom"/>
</dbReference>
<evidence type="ECO:0000313" key="4">
    <source>
        <dbReference type="Proteomes" id="UP000298003"/>
    </source>
</evidence>
<dbReference type="SUPFAM" id="SSF55729">
    <property type="entry name" value="Acyl-CoA N-acyltransferases (Nat)"/>
    <property type="match status" value="1"/>
</dbReference>
<dbReference type="PROSITE" id="PS51186">
    <property type="entry name" value="GNAT"/>
    <property type="match status" value="1"/>
</dbReference>
<dbReference type="Gene3D" id="3.40.630.30">
    <property type="match status" value="2"/>
</dbReference>
<evidence type="ECO:0000259" key="2">
    <source>
        <dbReference type="PROSITE" id="PS51186"/>
    </source>
</evidence>
<feature type="compositionally biased region" description="Basic and acidic residues" evidence="1">
    <location>
        <begin position="194"/>
        <end position="203"/>
    </location>
</feature>
<keyword evidence="4" id="KW-1185">Reference proteome</keyword>
<name>A0A4Y8QZJ6_9MICO</name>
<reference evidence="3 4" key="1">
    <citation type="submission" date="2019-03" db="EMBL/GenBank/DDBJ databases">
        <title>Cellulosimicrobium funkei JCM14302 Assembly.</title>
        <authorList>
            <person name="Dou T."/>
        </authorList>
    </citation>
    <scope>NUCLEOTIDE SEQUENCE [LARGE SCALE GENOMIC DNA]</scope>
    <source>
        <strain evidence="3 4">JCM 14302</strain>
    </source>
</reference>
<comment type="caution">
    <text evidence="3">The sequence shown here is derived from an EMBL/GenBank/DDBJ whole genome shotgun (WGS) entry which is preliminary data.</text>
</comment>
<evidence type="ECO:0000313" key="3">
    <source>
        <dbReference type="EMBL" id="TFF07853.1"/>
    </source>
</evidence>
<organism evidence="3 4">
    <name type="scientific">Cellulosimicrobium funkei</name>
    <dbReference type="NCBI Taxonomy" id="264251"/>
    <lineage>
        <taxon>Bacteria</taxon>
        <taxon>Bacillati</taxon>
        <taxon>Actinomycetota</taxon>
        <taxon>Actinomycetes</taxon>
        <taxon>Micrococcales</taxon>
        <taxon>Promicromonosporaceae</taxon>
        <taxon>Cellulosimicrobium</taxon>
    </lineage>
</organism>
<dbReference type="GO" id="GO:0034069">
    <property type="term" value="F:aminoglycoside N-acetyltransferase activity"/>
    <property type="evidence" value="ECO:0007669"/>
    <property type="project" value="TreeGrafter"/>
</dbReference>
<dbReference type="AlphaFoldDB" id="A0A4Y8QZJ6"/>
<dbReference type="EMBL" id="SOZH01000008">
    <property type="protein sequence ID" value="TFF07853.1"/>
    <property type="molecule type" value="Genomic_DNA"/>
</dbReference>